<comment type="caution">
    <text evidence="1">The sequence shown here is derived from an EMBL/GenBank/DDBJ whole genome shotgun (WGS) entry which is preliminary data.</text>
</comment>
<gene>
    <name evidence="1" type="ORF">HGO26_01635</name>
</gene>
<dbReference type="EMBL" id="JABAEB010000001">
    <property type="protein sequence ID" value="NLQ21582.1"/>
    <property type="molecule type" value="Genomic_DNA"/>
</dbReference>
<evidence type="ECO:0008006" key="3">
    <source>
        <dbReference type="Google" id="ProtNLM"/>
    </source>
</evidence>
<name>A0ABX1KJK2_9GAMM</name>
<evidence type="ECO:0000313" key="2">
    <source>
        <dbReference type="Proteomes" id="UP000527352"/>
    </source>
</evidence>
<dbReference type="RefSeq" id="WP_168822845.1">
    <property type="nucleotide sequence ID" value="NZ_JABAEB010000001.1"/>
</dbReference>
<reference evidence="1 2" key="1">
    <citation type="submission" date="2020-04" db="EMBL/GenBank/DDBJ databases">
        <title>The first description of lens atrophy caused by putative novel Shewanella sp. that is a new emerging pathogen for cultured rainbow trout?</title>
        <authorList>
            <person name="Saticioglu I.B."/>
            <person name="Duman M."/>
            <person name="Altun S."/>
        </authorList>
    </citation>
    <scope>NUCLEOTIDE SEQUENCE [LARGE SCALE GENOMIC DNA]</scope>
    <source>
        <strain evidence="1 2">S-1</strain>
    </source>
</reference>
<dbReference type="Proteomes" id="UP000527352">
    <property type="component" value="Unassembled WGS sequence"/>
</dbReference>
<evidence type="ECO:0000313" key="1">
    <source>
        <dbReference type="EMBL" id="NLQ21582.1"/>
    </source>
</evidence>
<accession>A0ABX1KJK2</accession>
<proteinExistence type="predicted"/>
<organism evidence="1 2">
    <name type="scientific">Shewanella oncorhynchi</name>
    <dbReference type="NCBI Taxonomy" id="2726434"/>
    <lineage>
        <taxon>Bacteria</taxon>
        <taxon>Pseudomonadati</taxon>
        <taxon>Pseudomonadota</taxon>
        <taxon>Gammaproteobacteria</taxon>
        <taxon>Alteromonadales</taxon>
        <taxon>Shewanellaceae</taxon>
        <taxon>Shewanella</taxon>
    </lineage>
</organism>
<keyword evidence="2" id="KW-1185">Reference proteome</keyword>
<sequence length="237" mass="26861">MLFPHNIIEQIVSCAHWADRLVRADLIEGIVVSENDYTSNFTGAFRREIHARAIPGLTAKTQVLNPSAERELGADACVILQNNREFKAGIFEAKWPRLSTHVNTWDSKQKSTGESHFYSQLQRQHIQRHYVAIWEMFYCEYPFGRQPLFMPDEGSACVWHDHAYSFSSSRTSNIDPWTDDELKALLESHVLSIGEVIEAMCNCTQGKPVPNGRYEKAFGDMGAPHSALIISYSPDGQ</sequence>
<protein>
    <recommendedName>
        <fullName evidence="3">Restriction endonuclease</fullName>
    </recommendedName>
</protein>